<dbReference type="InterPro" id="IPR014864">
    <property type="entry name" value="TF_NikR_Ni-bd_C"/>
</dbReference>
<dbReference type="SUPFAM" id="SSF55021">
    <property type="entry name" value="ACT-like"/>
    <property type="match status" value="1"/>
</dbReference>
<keyword evidence="3 8" id="KW-0533">Nickel</keyword>
<dbReference type="Gene3D" id="3.30.70.1150">
    <property type="entry name" value="ACT-like. Chain A, domain 2"/>
    <property type="match status" value="1"/>
</dbReference>
<dbReference type="Pfam" id="PF08753">
    <property type="entry name" value="NikR_C"/>
    <property type="match status" value="1"/>
</dbReference>
<dbReference type="InterPro" id="IPR013321">
    <property type="entry name" value="Arc_rbn_hlx_hlx"/>
</dbReference>
<keyword evidence="7 8" id="KW-0804">Transcription</keyword>
<organism evidence="11 13">
    <name type="scientific">Haloarcula rubripromontorii</name>
    <dbReference type="NCBI Taxonomy" id="1705562"/>
    <lineage>
        <taxon>Archaea</taxon>
        <taxon>Methanobacteriati</taxon>
        <taxon>Methanobacteriota</taxon>
        <taxon>Stenosarchaea group</taxon>
        <taxon>Halobacteria</taxon>
        <taxon>Halobacteriales</taxon>
        <taxon>Haloarculaceae</taxon>
        <taxon>Haloarcula</taxon>
    </lineage>
</organism>
<dbReference type="EMBL" id="LIUF01000002">
    <property type="protein sequence ID" value="KOX93421.1"/>
    <property type="molecule type" value="Genomic_DNA"/>
</dbReference>
<feature type="binding site" evidence="8">
    <location>
        <position position="94"/>
    </location>
    <ligand>
        <name>Ni(2+)</name>
        <dbReference type="ChEBI" id="CHEBI:49786"/>
    </ligand>
</feature>
<evidence type="ECO:0000256" key="2">
    <source>
        <dbReference type="ARBA" id="ARBA00008478"/>
    </source>
</evidence>
<name>A0A0M9AM18_9EURY</name>
<evidence type="ECO:0000313" key="13">
    <source>
        <dbReference type="Proteomes" id="UP000037729"/>
    </source>
</evidence>
<comment type="caution">
    <text evidence="11">The sequence shown here is derived from an EMBL/GenBank/DDBJ whole genome shotgun (WGS) entry which is preliminary data.</text>
</comment>
<feature type="domain" description="Ribbon-helix-helix protein CopG" evidence="9">
    <location>
        <begin position="7"/>
        <end position="43"/>
    </location>
</feature>
<dbReference type="NCBIfam" id="NF002169">
    <property type="entry name" value="PRK01002.1"/>
    <property type="match status" value="1"/>
</dbReference>
<dbReference type="SUPFAM" id="SSF47598">
    <property type="entry name" value="Ribbon-helix-helix"/>
    <property type="match status" value="1"/>
</dbReference>
<dbReference type="PANTHER" id="PTHR34719:SF2">
    <property type="entry name" value="NICKEL-RESPONSIVE REGULATOR"/>
    <property type="match status" value="1"/>
</dbReference>
<feature type="binding site" evidence="8">
    <location>
        <position position="100"/>
    </location>
    <ligand>
        <name>Ni(2+)</name>
        <dbReference type="ChEBI" id="CHEBI:49786"/>
    </ligand>
</feature>
<keyword evidence="13" id="KW-1185">Reference proteome</keyword>
<evidence type="ECO:0000256" key="4">
    <source>
        <dbReference type="ARBA" id="ARBA00022723"/>
    </source>
</evidence>
<dbReference type="NCBIfam" id="NF002815">
    <property type="entry name" value="PRK02967.1"/>
    <property type="match status" value="1"/>
</dbReference>
<evidence type="ECO:0000259" key="9">
    <source>
        <dbReference type="Pfam" id="PF01402"/>
    </source>
</evidence>
<proteinExistence type="inferred from homology"/>
<protein>
    <recommendedName>
        <fullName evidence="8">Putative nickel-responsive regulator</fullName>
    </recommendedName>
</protein>
<reference evidence="12" key="2">
    <citation type="submission" date="2019-12" db="EMBL/GenBank/DDBJ databases">
        <title>The whole-genome sequencing of Haloarcula japonica strain pws8.</title>
        <authorList>
            <person name="Verma D.K."/>
            <person name="Gopal K."/>
            <person name="Prasad E.S."/>
        </authorList>
    </citation>
    <scope>NUCLEOTIDE SEQUENCE</scope>
    <source>
        <strain evidence="12">Pws8</strain>
    </source>
</reference>
<comment type="function">
    <text evidence="1 8">Transcriptional regulator.</text>
</comment>
<dbReference type="InterPro" id="IPR045865">
    <property type="entry name" value="ACT-like_dom_sf"/>
</dbReference>
<dbReference type="RefSeq" id="WP_053967124.1">
    <property type="nucleotide sequence ID" value="NZ_JAWJXX010000016.1"/>
</dbReference>
<dbReference type="InterPro" id="IPR022988">
    <property type="entry name" value="Ni_resp_reg_NikR"/>
</dbReference>
<dbReference type="NCBIfam" id="NF003381">
    <property type="entry name" value="PRK04460.1"/>
    <property type="match status" value="1"/>
</dbReference>
<feature type="binding site" evidence="8">
    <location>
        <position position="81"/>
    </location>
    <ligand>
        <name>Ni(2+)</name>
        <dbReference type="ChEBI" id="CHEBI:49786"/>
    </ligand>
</feature>
<accession>A0A0M9AM18</accession>
<reference evidence="11 13" key="1">
    <citation type="submission" date="2015-08" db="EMBL/GenBank/DDBJ databases">
        <title>Genomes of Isolates from Cabo Rojo, PR.</title>
        <authorList>
            <person name="Sanchez-Nieves R.L."/>
            <person name="Montalvo-Rodriguez R."/>
        </authorList>
    </citation>
    <scope>NUCLEOTIDE SEQUENCE [LARGE SCALE GENOMIC DNA]</scope>
    <source>
        <strain evidence="11 13">SL3</strain>
    </source>
</reference>
<dbReference type="STRING" id="1705562.AMS69_05710"/>
<dbReference type="InterPro" id="IPR010985">
    <property type="entry name" value="Ribbon_hlx_hlx"/>
</dbReference>
<dbReference type="Pfam" id="PF01402">
    <property type="entry name" value="RHH_1"/>
    <property type="match status" value="1"/>
</dbReference>
<keyword evidence="4 8" id="KW-0479">Metal-binding</keyword>
<dbReference type="Gene3D" id="1.10.1220.10">
    <property type="entry name" value="Met repressor-like"/>
    <property type="match status" value="1"/>
</dbReference>
<dbReference type="Proteomes" id="UP000610611">
    <property type="component" value="Unassembled WGS sequence"/>
</dbReference>
<comment type="similarity">
    <text evidence="2 8">Belongs to the transcriptional regulatory CopG/NikR family.</text>
</comment>
<dbReference type="AlphaFoldDB" id="A0A0M9AM18"/>
<keyword evidence="5 8" id="KW-0805">Transcription regulation</keyword>
<evidence type="ECO:0000256" key="1">
    <source>
        <dbReference type="ARBA" id="ARBA00002339"/>
    </source>
</evidence>
<dbReference type="InterPro" id="IPR050192">
    <property type="entry name" value="CopG/NikR_regulator"/>
</dbReference>
<dbReference type="PANTHER" id="PTHR34719">
    <property type="entry name" value="NICKEL-RESPONSIVE REGULATOR"/>
    <property type="match status" value="1"/>
</dbReference>
<feature type="binding site" evidence="8">
    <location>
        <position position="92"/>
    </location>
    <ligand>
        <name>Ni(2+)</name>
        <dbReference type="ChEBI" id="CHEBI:49786"/>
    </ligand>
</feature>
<dbReference type="GO" id="GO:0016151">
    <property type="term" value="F:nickel cation binding"/>
    <property type="evidence" value="ECO:0007669"/>
    <property type="project" value="UniProtKB-UniRule"/>
</dbReference>
<dbReference type="Proteomes" id="UP000037729">
    <property type="component" value="Unassembled WGS sequence"/>
</dbReference>
<feature type="domain" description="Transcription factor NikR nickel binding C-terminal" evidence="10">
    <location>
        <begin position="59"/>
        <end position="133"/>
    </location>
</feature>
<gene>
    <name evidence="12" type="primary">nikR</name>
    <name evidence="11" type="ORF">AMS69_05710</name>
    <name evidence="12" type="ORF">GOC83_04045</name>
</gene>
<dbReference type="CDD" id="cd22231">
    <property type="entry name" value="RHH_NikR_HicB-like"/>
    <property type="match status" value="1"/>
</dbReference>
<dbReference type="InterPro" id="IPR027271">
    <property type="entry name" value="Acetolactate_synth/TF_NikR_C"/>
</dbReference>
<sequence>MSEDLDRISLTLPSSMVDRLDGIVDEWEYASRSEAIRDSLRDFFAAYEWESGDEQHHHGTIVIVHDHHVSGIADELQTVQHEMADIITSVQHIHLSHDTCMETLVVEGAGDTITELANRLRAIGGVQQVKVVVVDE</sequence>
<evidence type="ECO:0000256" key="5">
    <source>
        <dbReference type="ARBA" id="ARBA00023015"/>
    </source>
</evidence>
<dbReference type="InterPro" id="IPR002145">
    <property type="entry name" value="CopG"/>
</dbReference>
<dbReference type="OrthoDB" id="25654at2157"/>
<dbReference type="EMBL" id="WOWB01000001">
    <property type="protein sequence ID" value="NLV05304.1"/>
    <property type="molecule type" value="Genomic_DNA"/>
</dbReference>
<evidence type="ECO:0000256" key="6">
    <source>
        <dbReference type="ARBA" id="ARBA00023125"/>
    </source>
</evidence>
<evidence type="ECO:0000259" key="10">
    <source>
        <dbReference type="Pfam" id="PF08753"/>
    </source>
</evidence>
<dbReference type="GO" id="GO:0003700">
    <property type="term" value="F:DNA-binding transcription factor activity"/>
    <property type="evidence" value="ECO:0007669"/>
    <property type="project" value="UniProtKB-UniRule"/>
</dbReference>
<evidence type="ECO:0000313" key="12">
    <source>
        <dbReference type="EMBL" id="NLV05304.1"/>
    </source>
</evidence>
<dbReference type="GO" id="GO:0003677">
    <property type="term" value="F:DNA binding"/>
    <property type="evidence" value="ECO:0007669"/>
    <property type="project" value="UniProtKB-KW"/>
</dbReference>
<evidence type="ECO:0000256" key="7">
    <source>
        <dbReference type="ARBA" id="ARBA00023163"/>
    </source>
</evidence>
<keyword evidence="6 8" id="KW-0238">DNA-binding</keyword>
<dbReference type="GO" id="GO:0010045">
    <property type="term" value="P:response to nickel cation"/>
    <property type="evidence" value="ECO:0007669"/>
    <property type="project" value="InterPro"/>
</dbReference>
<dbReference type="PATRIC" id="fig|1705562.3.peg.2196"/>
<dbReference type="HAMAP" id="MF_00476">
    <property type="entry name" value="NikR"/>
    <property type="match status" value="1"/>
</dbReference>
<comment type="cofactor">
    <cofactor evidence="8">
        <name>Ni(2+)</name>
        <dbReference type="ChEBI" id="CHEBI:49786"/>
    </cofactor>
    <text evidence="8">Binds 1 nickel ion per subunit.</text>
</comment>
<evidence type="ECO:0000256" key="3">
    <source>
        <dbReference type="ARBA" id="ARBA00022596"/>
    </source>
</evidence>
<evidence type="ECO:0000313" key="11">
    <source>
        <dbReference type="EMBL" id="KOX93421.1"/>
    </source>
</evidence>
<evidence type="ECO:0000256" key="8">
    <source>
        <dbReference type="HAMAP-Rule" id="MF_00476"/>
    </source>
</evidence>